<evidence type="ECO:0000256" key="1">
    <source>
        <dbReference type="ARBA" id="ARBA00023125"/>
    </source>
</evidence>
<feature type="domain" description="Response regulatory" evidence="4">
    <location>
        <begin position="8"/>
        <end position="122"/>
    </location>
</feature>
<dbReference type="SUPFAM" id="SSF46894">
    <property type="entry name" value="C-terminal effector domain of the bipartite response regulators"/>
    <property type="match status" value="1"/>
</dbReference>
<comment type="caution">
    <text evidence="6">The sequence shown here is derived from an EMBL/GenBank/DDBJ whole genome shotgun (WGS) entry which is preliminary data.</text>
</comment>
<dbReference type="CDD" id="cd00383">
    <property type="entry name" value="trans_reg_C"/>
    <property type="match status" value="1"/>
</dbReference>
<feature type="modified residue" description="4-aspartylphosphate" evidence="2">
    <location>
        <position position="57"/>
    </location>
</feature>
<dbReference type="Proteomes" id="UP001612915">
    <property type="component" value="Unassembled WGS sequence"/>
</dbReference>
<dbReference type="Pfam" id="PF00486">
    <property type="entry name" value="Trans_reg_C"/>
    <property type="match status" value="1"/>
</dbReference>
<dbReference type="PROSITE" id="PS50110">
    <property type="entry name" value="RESPONSE_REGULATORY"/>
    <property type="match status" value="1"/>
</dbReference>
<organism evidence="6 7">
    <name type="scientific">Spongisporangium articulatum</name>
    <dbReference type="NCBI Taxonomy" id="3362603"/>
    <lineage>
        <taxon>Bacteria</taxon>
        <taxon>Bacillati</taxon>
        <taxon>Actinomycetota</taxon>
        <taxon>Actinomycetes</taxon>
        <taxon>Kineosporiales</taxon>
        <taxon>Kineosporiaceae</taxon>
        <taxon>Spongisporangium</taxon>
    </lineage>
</organism>
<dbReference type="InterPro" id="IPR011006">
    <property type="entry name" value="CheY-like_superfamily"/>
</dbReference>
<dbReference type="InterPro" id="IPR039420">
    <property type="entry name" value="WalR-like"/>
</dbReference>
<dbReference type="PROSITE" id="PS51755">
    <property type="entry name" value="OMPR_PHOB"/>
    <property type="match status" value="1"/>
</dbReference>
<protein>
    <submittedName>
        <fullName evidence="6">Response regulator transcription factor</fullName>
    </submittedName>
</protein>
<proteinExistence type="predicted"/>
<accession>A0ABW8ARZ4</accession>
<evidence type="ECO:0000313" key="6">
    <source>
        <dbReference type="EMBL" id="MFI7589170.1"/>
    </source>
</evidence>
<keyword evidence="7" id="KW-1185">Reference proteome</keyword>
<dbReference type="SUPFAM" id="SSF52172">
    <property type="entry name" value="CheY-like"/>
    <property type="match status" value="1"/>
</dbReference>
<keyword evidence="1 3" id="KW-0238">DNA-binding</keyword>
<feature type="DNA-binding region" description="OmpR/PhoB-type" evidence="3">
    <location>
        <begin position="131"/>
        <end position="232"/>
    </location>
</feature>
<dbReference type="Gene3D" id="1.10.10.10">
    <property type="entry name" value="Winged helix-like DNA-binding domain superfamily/Winged helix DNA-binding domain"/>
    <property type="match status" value="1"/>
</dbReference>
<dbReference type="Gene3D" id="3.40.50.2300">
    <property type="match status" value="1"/>
</dbReference>
<dbReference type="SMART" id="SM00862">
    <property type="entry name" value="Trans_reg_C"/>
    <property type="match status" value="1"/>
</dbReference>
<name>A0ABW8ARZ4_9ACTN</name>
<evidence type="ECO:0000256" key="3">
    <source>
        <dbReference type="PROSITE-ProRule" id="PRU01091"/>
    </source>
</evidence>
<gene>
    <name evidence="6" type="ORF">ACIB24_19065</name>
</gene>
<dbReference type="InterPro" id="IPR036388">
    <property type="entry name" value="WH-like_DNA-bd_sf"/>
</dbReference>
<dbReference type="PANTHER" id="PTHR48111">
    <property type="entry name" value="REGULATOR OF RPOS"/>
    <property type="match status" value="1"/>
</dbReference>
<dbReference type="InterPro" id="IPR001867">
    <property type="entry name" value="OmpR/PhoB-type_DNA-bd"/>
</dbReference>
<dbReference type="EMBL" id="JBITLV010000006">
    <property type="protein sequence ID" value="MFI7589170.1"/>
    <property type="molecule type" value="Genomic_DNA"/>
</dbReference>
<dbReference type="Pfam" id="PF00072">
    <property type="entry name" value="Response_reg"/>
    <property type="match status" value="1"/>
</dbReference>
<dbReference type="PANTHER" id="PTHR48111:SF37">
    <property type="entry name" value="RESPONSE REGULATOR PROTEIN CARR"/>
    <property type="match status" value="1"/>
</dbReference>
<evidence type="ECO:0000256" key="2">
    <source>
        <dbReference type="PROSITE-ProRule" id="PRU00169"/>
    </source>
</evidence>
<evidence type="ECO:0000259" key="5">
    <source>
        <dbReference type="PROSITE" id="PS51755"/>
    </source>
</evidence>
<reference evidence="6 7" key="1">
    <citation type="submission" date="2024-10" db="EMBL/GenBank/DDBJ databases">
        <title>The Natural Products Discovery Center: Release of the First 8490 Sequenced Strains for Exploring Actinobacteria Biosynthetic Diversity.</title>
        <authorList>
            <person name="Kalkreuter E."/>
            <person name="Kautsar S.A."/>
            <person name="Yang D."/>
            <person name="Bader C.D."/>
            <person name="Teijaro C.N."/>
            <person name="Fluegel L."/>
            <person name="Davis C.M."/>
            <person name="Simpson J.R."/>
            <person name="Lauterbach L."/>
            <person name="Steele A.D."/>
            <person name="Gui C."/>
            <person name="Meng S."/>
            <person name="Li G."/>
            <person name="Viehrig K."/>
            <person name="Ye F."/>
            <person name="Su P."/>
            <person name="Kiefer A.F."/>
            <person name="Nichols A."/>
            <person name="Cepeda A.J."/>
            <person name="Yan W."/>
            <person name="Fan B."/>
            <person name="Jiang Y."/>
            <person name="Adhikari A."/>
            <person name="Zheng C.-J."/>
            <person name="Schuster L."/>
            <person name="Cowan T.M."/>
            <person name="Smanski M.J."/>
            <person name="Chevrette M.G."/>
            <person name="De Carvalho L.P.S."/>
            <person name="Shen B."/>
        </authorList>
    </citation>
    <scope>NUCLEOTIDE SEQUENCE [LARGE SCALE GENOMIC DNA]</scope>
    <source>
        <strain evidence="6 7">NPDC049639</strain>
    </source>
</reference>
<dbReference type="InterPro" id="IPR001789">
    <property type="entry name" value="Sig_transdc_resp-reg_receiver"/>
</dbReference>
<dbReference type="InterPro" id="IPR016032">
    <property type="entry name" value="Sig_transdc_resp-reg_C-effctor"/>
</dbReference>
<sequence>MQDDGRHTVLVVEDDRLLRATLERGLRTAGYAVEAVETGADAVHRAAELGPDVIVLDIGLPDADGRDVCQALRAQGCTSGIVFLTARDHTEDLLSGFAAGGDDFVRKPFAFAELLARIGGVLRRLPNGSAATQETVDDGSPRLRLDPAKHTIRYGTAETSLTPTELRLLACLLARRDEVVRRGALVSAAWPGSGQVSDNTLDQYVTRARKRLREIGFEGALENVRGVGFRLH</sequence>
<dbReference type="RefSeq" id="WP_398283592.1">
    <property type="nucleotide sequence ID" value="NZ_JBITLV010000006.1"/>
</dbReference>
<dbReference type="SMART" id="SM00448">
    <property type="entry name" value="REC"/>
    <property type="match status" value="1"/>
</dbReference>
<evidence type="ECO:0000259" key="4">
    <source>
        <dbReference type="PROSITE" id="PS50110"/>
    </source>
</evidence>
<keyword evidence="2" id="KW-0597">Phosphoprotein</keyword>
<feature type="domain" description="OmpR/PhoB-type" evidence="5">
    <location>
        <begin position="131"/>
        <end position="232"/>
    </location>
</feature>
<evidence type="ECO:0000313" key="7">
    <source>
        <dbReference type="Proteomes" id="UP001612915"/>
    </source>
</evidence>